<keyword evidence="3" id="KW-1185">Reference proteome</keyword>
<feature type="compositionally biased region" description="Low complexity" evidence="1">
    <location>
        <begin position="663"/>
        <end position="679"/>
    </location>
</feature>
<proteinExistence type="predicted"/>
<feature type="region of interest" description="Disordered" evidence="1">
    <location>
        <begin position="729"/>
        <end position="764"/>
    </location>
</feature>
<evidence type="ECO:0000256" key="1">
    <source>
        <dbReference type="SAM" id="MobiDB-lite"/>
    </source>
</evidence>
<feature type="compositionally biased region" description="Low complexity" evidence="1">
    <location>
        <begin position="754"/>
        <end position="764"/>
    </location>
</feature>
<name>A0A813GK39_POLGL</name>
<accession>A0A813GK39</accession>
<gene>
    <name evidence="2" type="ORF">PGLA1383_LOCUS42349</name>
</gene>
<evidence type="ECO:0008006" key="4">
    <source>
        <dbReference type="Google" id="ProtNLM"/>
    </source>
</evidence>
<dbReference type="Proteomes" id="UP000654075">
    <property type="component" value="Unassembled WGS sequence"/>
</dbReference>
<dbReference type="Gene3D" id="3.30.450.20">
    <property type="entry name" value="PAS domain"/>
    <property type="match status" value="1"/>
</dbReference>
<dbReference type="EMBL" id="CAJNNV010028648">
    <property type="protein sequence ID" value="CAE8625344.1"/>
    <property type="molecule type" value="Genomic_DNA"/>
</dbReference>
<reference evidence="2" key="1">
    <citation type="submission" date="2021-02" db="EMBL/GenBank/DDBJ databases">
        <authorList>
            <person name="Dougan E. K."/>
            <person name="Rhodes N."/>
            <person name="Thang M."/>
            <person name="Chan C."/>
        </authorList>
    </citation>
    <scope>NUCLEOTIDE SEQUENCE</scope>
</reference>
<evidence type="ECO:0000313" key="3">
    <source>
        <dbReference type="Proteomes" id="UP000654075"/>
    </source>
</evidence>
<feature type="compositionally biased region" description="Polar residues" evidence="1">
    <location>
        <begin position="743"/>
        <end position="753"/>
    </location>
</feature>
<evidence type="ECO:0000313" key="2">
    <source>
        <dbReference type="EMBL" id="CAE8625344.1"/>
    </source>
</evidence>
<dbReference type="AlphaFoldDB" id="A0A813GK39"/>
<protein>
    <recommendedName>
        <fullName evidence="4">PAS domain-containing protein</fullName>
    </recommendedName>
</protein>
<comment type="caution">
    <text evidence="2">The sequence shown here is derived from an EMBL/GenBank/DDBJ whole genome shotgun (WGS) entry which is preliminary data.</text>
</comment>
<feature type="region of interest" description="Disordered" evidence="1">
    <location>
        <begin position="661"/>
        <end position="685"/>
    </location>
</feature>
<sequence>MNFNMPGSFSRSGAGVKGSLPSWACKLLHDSLSTQGCFSIGDVDVTDEGYTIRYASPGFRDLFECESSDVLGRRCCNFAGYNCAARSLIPVAKALGMDLQEAKTRVQFALKYLVQQGMKYRGTWDKPSSGVAYALVLASNGTSEPFVCEIVLSSRTELRTIWGYTVILHRDVTKEVSVRKLLEAACPGGGFDQLVQEHKLGLLRRLSSAGINSRSAVLCFQQKALDVWTGKLIDKARETAANAHSSCPAWEYRFMLDHLSTQQSFILADCDVTTEGVTLRYASPGCCDLFELNAPELGITRCQNLVGYQCVSRHVGALAASVGMDVKQVKERLRYVHDFLVVRLVAAAMRSWDNPSLHLGFALALSYKPIGGTFFVCEYNMLSRTEPQIGWPYFVGFHRDVTDEVPVKRLLEAACPGGGFEQLVQEKEQKLGRPTLFETMDMPAHMDSRALSYLDEKAFDVWTGTVKDALWTPSSDLDMACRFDLKRSPERLPNWAYALIQAGLSEQQSFTICDTDVLDEGLSILYASPGFCELFECSASEVLGTRSCCQSAARQTAIAVSDSLGMGIPEVEQRLEFMQKYFVKQAAEQAGFALLLACKGSGAPFVCAVALMSRTEQITGWRYIALLQTDVTHQVGIGKLIEAACPSGGFEQLVHESKEGMLQLQQQQQQQQKQHQQQQEQERQQQLDDLASLGVRLSDTASPSQHEALERWTGQLMDVVWRKHFEAEKTPRAQRHRQAQLLHGSQLTKITDVSSSSTGSTASS</sequence>
<organism evidence="2 3">
    <name type="scientific">Polarella glacialis</name>
    <name type="common">Dinoflagellate</name>
    <dbReference type="NCBI Taxonomy" id="89957"/>
    <lineage>
        <taxon>Eukaryota</taxon>
        <taxon>Sar</taxon>
        <taxon>Alveolata</taxon>
        <taxon>Dinophyceae</taxon>
        <taxon>Suessiales</taxon>
        <taxon>Suessiaceae</taxon>
        <taxon>Polarella</taxon>
    </lineage>
</organism>